<dbReference type="PROSITE" id="PS00925">
    <property type="entry name" value="OLEEI"/>
    <property type="match status" value="1"/>
</dbReference>
<accession>A0AAV5EXK8</accession>
<name>A0AAV5EXK8_ELECO</name>
<dbReference type="AlphaFoldDB" id="A0AAV5EXK8"/>
<evidence type="ECO:0000256" key="1">
    <source>
        <dbReference type="ARBA" id="ARBA00010049"/>
    </source>
</evidence>
<dbReference type="GO" id="GO:0005615">
    <property type="term" value="C:extracellular space"/>
    <property type="evidence" value="ECO:0007669"/>
    <property type="project" value="InterPro"/>
</dbReference>
<dbReference type="Pfam" id="PF01190">
    <property type="entry name" value="Pollen_Ole_e_1"/>
    <property type="match status" value="1"/>
</dbReference>
<keyword evidence="2" id="KW-1015">Disulfide bond</keyword>
<evidence type="ECO:0000256" key="2">
    <source>
        <dbReference type="ARBA" id="ARBA00023157"/>
    </source>
</evidence>
<sequence length="166" mass="18200">MTPLQQSILVLVVAFAAAAFFFVADGFTVTGEVYCDPCRAGFKTNVSTPMAGAAVKLECRPFLNGPESLESLDATTTDAKGWYLLEVDQDFQEDICEVMLIKSADPACAEIDKFRDRARIPLTKNNGIKQNGVRYGNPVAFLRKEPLKDCGAILKQYDLQDAPETP</sequence>
<evidence type="ECO:0008006" key="5">
    <source>
        <dbReference type="Google" id="ProtNLM"/>
    </source>
</evidence>
<gene>
    <name evidence="3" type="primary">gb15332</name>
    <name evidence="3" type="ORF">PR202_gb15332</name>
</gene>
<reference evidence="3" key="1">
    <citation type="journal article" date="2018" name="DNA Res.">
        <title>Multiple hybrid de novo genome assembly of finger millet, an orphan allotetraploid crop.</title>
        <authorList>
            <person name="Hatakeyama M."/>
            <person name="Aluri S."/>
            <person name="Balachadran M.T."/>
            <person name="Sivarajan S.R."/>
            <person name="Patrignani A."/>
            <person name="Gruter S."/>
            <person name="Poveda L."/>
            <person name="Shimizu-Inatsugi R."/>
            <person name="Baeten J."/>
            <person name="Francoijs K.J."/>
            <person name="Nataraja K.N."/>
            <person name="Reddy Y.A.N."/>
            <person name="Phadnis S."/>
            <person name="Ravikumar R.L."/>
            <person name="Schlapbach R."/>
            <person name="Sreeman S.M."/>
            <person name="Shimizu K.K."/>
        </authorList>
    </citation>
    <scope>NUCLEOTIDE SEQUENCE</scope>
</reference>
<proteinExistence type="inferred from homology"/>
<protein>
    <recommendedName>
        <fullName evidence="5">Pollen allergen Phl p 11</fullName>
    </recommendedName>
</protein>
<reference evidence="3" key="2">
    <citation type="submission" date="2021-12" db="EMBL/GenBank/DDBJ databases">
        <title>Resequencing data analysis of finger millet.</title>
        <authorList>
            <person name="Hatakeyama M."/>
            <person name="Aluri S."/>
            <person name="Balachadran M.T."/>
            <person name="Sivarajan S.R."/>
            <person name="Poveda L."/>
            <person name="Shimizu-Inatsugi R."/>
            <person name="Schlapbach R."/>
            <person name="Sreeman S.M."/>
            <person name="Shimizu K.K."/>
        </authorList>
    </citation>
    <scope>NUCLEOTIDE SEQUENCE</scope>
</reference>
<evidence type="ECO:0000313" key="3">
    <source>
        <dbReference type="EMBL" id="GJN27318.1"/>
    </source>
</evidence>
<dbReference type="InterPro" id="IPR006040">
    <property type="entry name" value="Allergen_Ole_e_I_CS"/>
</dbReference>
<dbReference type="PANTHER" id="PTHR31614:SF12">
    <property type="entry name" value="OS06G0556600 PROTEIN"/>
    <property type="match status" value="1"/>
</dbReference>
<organism evidence="3 4">
    <name type="scientific">Eleusine coracana subsp. coracana</name>
    <dbReference type="NCBI Taxonomy" id="191504"/>
    <lineage>
        <taxon>Eukaryota</taxon>
        <taxon>Viridiplantae</taxon>
        <taxon>Streptophyta</taxon>
        <taxon>Embryophyta</taxon>
        <taxon>Tracheophyta</taxon>
        <taxon>Spermatophyta</taxon>
        <taxon>Magnoliopsida</taxon>
        <taxon>Liliopsida</taxon>
        <taxon>Poales</taxon>
        <taxon>Poaceae</taxon>
        <taxon>PACMAD clade</taxon>
        <taxon>Chloridoideae</taxon>
        <taxon>Cynodonteae</taxon>
        <taxon>Eleusininae</taxon>
        <taxon>Eleusine</taxon>
    </lineage>
</organism>
<comment type="caution">
    <text evidence="3">The sequence shown here is derived from an EMBL/GenBank/DDBJ whole genome shotgun (WGS) entry which is preliminary data.</text>
</comment>
<dbReference type="InterPro" id="IPR006041">
    <property type="entry name" value="Pollen_Ole_e1_allergen"/>
</dbReference>
<dbReference type="EMBL" id="BQKI01000079">
    <property type="protein sequence ID" value="GJN27318.1"/>
    <property type="molecule type" value="Genomic_DNA"/>
</dbReference>
<dbReference type="PANTHER" id="PTHR31614">
    <property type="entry name" value="PROTEIN DOWNSTREAM OF FLC-RELATED"/>
    <property type="match status" value="1"/>
</dbReference>
<keyword evidence="4" id="KW-1185">Reference proteome</keyword>
<evidence type="ECO:0000313" key="4">
    <source>
        <dbReference type="Proteomes" id="UP001054889"/>
    </source>
</evidence>
<dbReference type="Proteomes" id="UP001054889">
    <property type="component" value="Unassembled WGS sequence"/>
</dbReference>
<comment type="similarity">
    <text evidence="1">Belongs to the Ole e I family.</text>
</comment>